<sequence>MVLNAAPTLESLMLIPGNKFHSLSGNRKGQYSISINKQWRICFEWNDGHVYNVEITDYH</sequence>
<proteinExistence type="predicted"/>
<dbReference type="AlphaFoldDB" id="A0A975GF98"/>
<dbReference type="Gene3D" id="3.30.2310.20">
    <property type="entry name" value="RelE-like"/>
    <property type="match status" value="1"/>
</dbReference>
<protein>
    <submittedName>
        <fullName evidence="1">Toxin-antitoxin system, toxin component, mRNA interferase</fullName>
    </submittedName>
</protein>
<accession>A0A975GF98</accession>
<evidence type="ECO:0000313" key="2">
    <source>
        <dbReference type="Proteomes" id="UP000663720"/>
    </source>
</evidence>
<gene>
    <name evidence="1" type="primary">higB2</name>
    <name evidence="1" type="ORF">dnl_12790</name>
</gene>
<dbReference type="Pfam" id="PF05015">
    <property type="entry name" value="HigB-like_toxin"/>
    <property type="match status" value="1"/>
</dbReference>
<dbReference type="InterPro" id="IPR035093">
    <property type="entry name" value="RelE/ParE_toxin_dom_sf"/>
</dbReference>
<organism evidence="1 2">
    <name type="scientific">Desulfonema limicola</name>
    <dbReference type="NCBI Taxonomy" id="45656"/>
    <lineage>
        <taxon>Bacteria</taxon>
        <taxon>Pseudomonadati</taxon>
        <taxon>Thermodesulfobacteriota</taxon>
        <taxon>Desulfobacteria</taxon>
        <taxon>Desulfobacterales</taxon>
        <taxon>Desulfococcaceae</taxon>
        <taxon>Desulfonema</taxon>
    </lineage>
</organism>
<dbReference type="PANTHER" id="PTHR40266">
    <property type="entry name" value="TOXIN HIGB-1"/>
    <property type="match status" value="1"/>
</dbReference>
<reference evidence="1" key="1">
    <citation type="journal article" date="2021" name="Microb. Physiol.">
        <title>Proteogenomic Insights into the Physiology of Marine, Sulfate-Reducing, Filamentous Desulfonema limicola and Desulfonema magnum.</title>
        <authorList>
            <person name="Schnaars V."/>
            <person name="Wohlbrand L."/>
            <person name="Scheve S."/>
            <person name="Hinrichs C."/>
            <person name="Reinhardt R."/>
            <person name="Rabus R."/>
        </authorList>
    </citation>
    <scope>NUCLEOTIDE SEQUENCE</scope>
    <source>
        <strain evidence="1">5ac10</strain>
    </source>
</reference>
<dbReference type="InterPro" id="IPR007711">
    <property type="entry name" value="HigB-1"/>
</dbReference>
<dbReference type="KEGG" id="dli:dnl_12790"/>
<dbReference type="EMBL" id="CP061799">
    <property type="protein sequence ID" value="QTA79032.1"/>
    <property type="molecule type" value="Genomic_DNA"/>
</dbReference>
<dbReference type="Proteomes" id="UP000663720">
    <property type="component" value="Chromosome"/>
</dbReference>
<dbReference type="SUPFAM" id="SSF143011">
    <property type="entry name" value="RelE-like"/>
    <property type="match status" value="1"/>
</dbReference>
<keyword evidence="2" id="KW-1185">Reference proteome</keyword>
<evidence type="ECO:0000313" key="1">
    <source>
        <dbReference type="EMBL" id="QTA79032.1"/>
    </source>
</evidence>
<dbReference type="PANTHER" id="PTHR40266:SF2">
    <property type="entry name" value="TOXIN HIGB-1"/>
    <property type="match status" value="1"/>
</dbReference>
<name>A0A975GF98_9BACT</name>